<dbReference type="GO" id="GO:0045944">
    <property type="term" value="P:positive regulation of transcription by RNA polymerase II"/>
    <property type="evidence" value="ECO:0007669"/>
    <property type="project" value="TreeGrafter"/>
</dbReference>
<keyword evidence="5" id="KW-0597">Phosphoprotein</keyword>
<reference evidence="14" key="1">
    <citation type="journal article" date="2023" name="IScience">
        <title>Live-bearing cockroach genome reveals convergent evolutionary mechanisms linked to viviparity in insects and beyond.</title>
        <authorList>
            <person name="Fouks B."/>
            <person name="Harrison M.C."/>
            <person name="Mikhailova A.A."/>
            <person name="Marchal E."/>
            <person name="English S."/>
            <person name="Carruthers M."/>
            <person name="Jennings E.C."/>
            <person name="Chiamaka E.L."/>
            <person name="Frigard R.A."/>
            <person name="Pippel M."/>
            <person name="Attardo G.M."/>
            <person name="Benoit J.B."/>
            <person name="Bornberg-Bauer E."/>
            <person name="Tobe S.S."/>
        </authorList>
    </citation>
    <scope>NUCLEOTIDE SEQUENCE</scope>
    <source>
        <strain evidence="14">Stay&amp;Tobe</strain>
    </source>
</reference>
<dbReference type="GO" id="GO:0008384">
    <property type="term" value="F:IkappaB kinase activity"/>
    <property type="evidence" value="ECO:0007669"/>
    <property type="project" value="TreeGrafter"/>
</dbReference>
<dbReference type="PANTHER" id="PTHR22969">
    <property type="entry name" value="IKB KINASE"/>
    <property type="match status" value="1"/>
</dbReference>
<evidence type="ECO:0000256" key="12">
    <source>
        <dbReference type="SAM" id="MobiDB-lite"/>
    </source>
</evidence>
<feature type="coiled-coil region" evidence="11">
    <location>
        <begin position="135"/>
        <end position="169"/>
    </location>
</feature>
<feature type="non-terminal residue" evidence="14">
    <location>
        <position position="425"/>
    </location>
</feature>
<dbReference type="Pfam" id="PF18397">
    <property type="entry name" value="IKBKB_SDD"/>
    <property type="match status" value="1"/>
</dbReference>
<keyword evidence="6" id="KW-0808">Transferase</keyword>
<dbReference type="InterPro" id="IPR041185">
    <property type="entry name" value="IKBKB_SDD"/>
</dbReference>
<evidence type="ECO:0000256" key="4">
    <source>
        <dbReference type="ARBA" id="ARBA00022527"/>
    </source>
</evidence>
<proteinExistence type="predicted"/>
<evidence type="ECO:0000256" key="11">
    <source>
        <dbReference type="SAM" id="Coils"/>
    </source>
</evidence>
<evidence type="ECO:0000313" key="15">
    <source>
        <dbReference type="Proteomes" id="UP001233999"/>
    </source>
</evidence>
<evidence type="ECO:0000256" key="6">
    <source>
        <dbReference type="ARBA" id="ARBA00022679"/>
    </source>
</evidence>
<feature type="non-terminal residue" evidence="14">
    <location>
        <position position="1"/>
    </location>
</feature>
<organism evidence="14 15">
    <name type="scientific">Diploptera punctata</name>
    <name type="common">Pacific beetle cockroach</name>
    <dbReference type="NCBI Taxonomy" id="6984"/>
    <lineage>
        <taxon>Eukaryota</taxon>
        <taxon>Metazoa</taxon>
        <taxon>Ecdysozoa</taxon>
        <taxon>Arthropoda</taxon>
        <taxon>Hexapoda</taxon>
        <taxon>Insecta</taxon>
        <taxon>Pterygota</taxon>
        <taxon>Neoptera</taxon>
        <taxon>Polyneoptera</taxon>
        <taxon>Dictyoptera</taxon>
        <taxon>Blattodea</taxon>
        <taxon>Blaberoidea</taxon>
        <taxon>Blaberidae</taxon>
        <taxon>Diplopterinae</taxon>
        <taxon>Diploptera</taxon>
    </lineage>
</organism>
<dbReference type="Gene3D" id="1.20.1270.250">
    <property type="match status" value="1"/>
</dbReference>
<keyword evidence="11" id="KW-0175">Coiled coil</keyword>
<feature type="domain" description="IKBKB scaffold dimerization" evidence="13">
    <location>
        <begin position="26"/>
        <end position="279"/>
    </location>
</feature>
<feature type="compositionally biased region" description="Polar residues" evidence="12">
    <location>
        <begin position="309"/>
        <end position="367"/>
    </location>
</feature>
<keyword evidence="3" id="KW-0963">Cytoplasm</keyword>
<reference evidence="14" key="2">
    <citation type="submission" date="2023-05" db="EMBL/GenBank/DDBJ databases">
        <authorList>
            <person name="Fouks B."/>
        </authorList>
    </citation>
    <scope>NUCLEOTIDE SEQUENCE</scope>
    <source>
        <strain evidence="14">Stay&amp;Tobe</strain>
        <tissue evidence="14">Testes</tissue>
    </source>
</reference>
<dbReference type="Proteomes" id="UP001233999">
    <property type="component" value="Unassembled WGS sequence"/>
</dbReference>
<dbReference type="PANTHER" id="PTHR22969:SF17">
    <property type="entry name" value="INHIBITOR OF NUCLEAR FACTOR KAPPA-B KINASE SUBUNIT BETA"/>
    <property type="match status" value="1"/>
</dbReference>
<evidence type="ECO:0000256" key="10">
    <source>
        <dbReference type="ARBA" id="ARBA00023242"/>
    </source>
</evidence>
<name>A0AAD7Z9A7_DIPPU</name>
<feature type="region of interest" description="Disordered" evidence="12">
    <location>
        <begin position="289"/>
        <end position="367"/>
    </location>
</feature>
<keyword evidence="7" id="KW-0547">Nucleotide-binding</keyword>
<evidence type="ECO:0000256" key="2">
    <source>
        <dbReference type="ARBA" id="ARBA00004496"/>
    </source>
</evidence>
<dbReference type="AlphaFoldDB" id="A0AAD7Z9A7"/>
<comment type="caution">
    <text evidence="14">The sequence shown here is derived from an EMBL/GenBank/DDBJ whole genome shotgun (WGS) entry which is preliminary data.</text>
</comment>
<dbReference type="InterPro" id="IPR051180">
    <property type="entry name" value="IKK"/>
</dbReference>
<dbReference type="GO" id="GO:0033209">
    <property type="term" value="P:tumor necrosis factor-mediated signaling pathway"/>
    <property type="evidence" value="ECO:0007669"/>
    <property type="project" value="TreeGrafter"/>
</dbReference>
<evidence type="ECO:0000256" key="1">
    <source>
        <dbReference type="ARBA" id="ARBA00004123"/>
    </source>
</evidence>
<evidence type="ECO:0000256" key="3">
    <source>
        <dbReference type="ARBA" id="ARBA00022490"/>
    </source>
</evidence>
<dbReference type="GO" id="GO:0005524">
    <property type="term" value="F:ATP binding"/>
    <property type="evidence" value="ECO:0007669"/>
    <property type="project" value="UniProtKB-KW"/>
</dbReference>
<protein>
    <recommendedName>
        <fullName evidence="13">IKBKB scaffold dimerization domain-containing protein</fullName>
    </recommendedName>
</protein>
<evidence type="ECO:0000256" key="7">
    <source>
        <dbReference type="ARBA" id="ARBA00022741"/>
    </source>
</evidence>
<sequence>DRCKGSAIMAFVFRRGSVAVENVKPRIPQSVGKMMEEPRSPVEYIHQKRAWSHAVFFLQQEMELYHRFLQAYRVKMLSVFSCNSRLSRQTRGVVSRLQQMEAQYQLCLDSLQFDKEQAKIQSVPLGVTASWSRISETLSRQVNKLREAVEQLEHKCEIVNSKTSELQKNSGLKIRDHDILSSLFEAGLKCYDGLRKRPKEIRQQRTDSVEMVKVVYNCLKQRDKLLRDEEFNNHLKQVMNVQAEIEQLCNPLNMSLQVIAKLQCDLRQMQLDRQRDIWRQMAPEPCNGYTVASIPSSNTKPQVPPHATSVGTNEEQDSLTTPIENSTMTRLSPTPPTATFNSLNIKDTPSREQTPVPDTSAGPQPDTTAMIHDNIALRYATQDMMNWSYQQYRRFMSEDQSLDWTFLEKEAYFFTLDLISFHIFI</sequence>
<evidence type="ECO:0000256" key="5">
    <source>
        <dbReference type="ARBA" id="ARBA00022553"/>
    </source>
</evidence>
<keyword evidence="4" id="KW-0723">Serine/threonine-protein kinase</keyword>
<evidence type="ECO:0000259" key="13">
    <source>
        <dbReference type="Pfam" id="PF18397"/>
    </source>
</evidence>
<comment type="subcellular location">
    <subcellularLocation>
        <location evidence="2">Cytoplasm</location>
    </subcellularLocation>
    <subcellularLocation>
        <location evidence="1">Nucleus</location>
    </subcellularLocation>
</comment>
<gene>
    <name evidence="14" type="ORF">L9F63_006972</name>
</gene>
<dbReference type="GO" id="GO:0005634">
    <property type="term" value="C:nucleus"/>
    <property type="evidence" value="ECO:0007669"/>
    <property type="project" value="UniProtKB-SubCell"/>
</dbReference>
<dbReference type="InterPro" id="IPR046375">
    <property type="entry name" value="IKBKB_SDD_sf"/>
</dbReference>
<dbReference type="GO" id="GO:0008385">
    <property type="term" value="C:IkappaB kinase complex"/>
    <property type="evidence" value="ECO:0007669"/>
    <property type="project" value="TreeGrafter"/>
</dbReference>
<evidence type="ECO:0000256" key="9">
    <source>
        <dbReference type="ARBA" id="ARBA00022840"/>
    </source>
</evidence>
<keyword evidence="9" id="KW-0067">ATP-binding</keyword>
<keyword evidence="15" id="KW-1185">Reference proteome</keyword>
<evidence type="ECO:0000256" key="8">
    <source>
        <dbReference type="ARBA" id="ARBA00022777"/>
    </source>
</evidence>
<dbReference type="EMBL" id="JASPKZ010009807">
    <property type="protein sequence ID" value="KAJ9576150.1"/>
    <property type="molecule type" value="Genomic_DNA"/>
</dbReference>
<accession>A0AAD7Z9A7</accession>
<keyword evidence="10" id="KW-0539">Nucleus</keyword>
<evidence type="ECO:0000313" key="14">
    <source>
        <dbReference type="EMBL" id="KAJ9576150.1"/>
    </source>
</evidence>
<keyword evidence="8" id="KW-0418">Kinase</keyword>